<name>A0A380NY50_WEIVI</name>
<dbReference type="PANTHER" id="PTHR11051">
    <property type="entry name" value="GLYCOSYL HYDROLASE-RELATED"/>
    <property type="match status" value="1"/>
</dbReference>
<accession>A0A380NY50</accession>
<organism evidence="2 3">
    <name type="scientific">Weissella viridescens</name>
    <name type="common">Lactobacillus viridescens</name>
    <dbReference type="NCBI Taxonomy" id="1629"/>
    <lineage>
        <taxon>Bacteria</taxon>
        <taxon>Bacillati</taxon>
        <taxon>Bacillota</taxon>
        <taxon>Bacilli</taxon>
        <taxon>Lactobacillales</taxon>
        <taxon>Lactobacillaceae</taxon>
        <taxon>Weissella</taxon>
    </lineage>
</organism>
<dbReference type="Gene3D" id="1.50.10.10">
    <property type="match status" value="1"/>
</dbReference>
<gene>
    <name evidence="2" type="primary">trePP_4</name>
    <name evidence="2" type="ORF">NCTC13645_00770</name>
</gene>
<proteinExistence type="predicted"/>
<dbReference type="InterPro" id="IPR005195">
    <property type="entry name" value="Glyco_hydro_65_M"/>
</dbReference>
<feature type="domain" description="Glycoside hydrolase family 65 central catalytic" evidence="1">
    <location>
        <begin position="1"/>
        <end position="173"/>
    </location>
</feature>
<keyword evidence="2" id="KW-0328">Glycosyltransferase</keyword>
<dbReference type="PANTHER" id="PTHR11051:SF8">
    <property type="entry name" value="PROTEIN-GLUCOSYLGALACTOSYLHYDROXYLYSINE GLUCOSIDASE"/>
    <property type="match status" value="1"/>
</dbReference>
<sequence length="192" mass="21215">MPYYAANDPKAARALIQYRIQRLAGAQANAEKEGEAGAMYPWQSGLYGDEQAQVIHLNTVDQSWIPDNSRLQRHVSLAIAYDLWVYTRMTGDVSLLQNGGLTMVLEIAKFWLNKVTKANDGRYDLAGVMGPDEFHEAYPGATAAGVQNNAYTNVMLAWLLNWIQELQTALPAFEAIAASANLTTSYCNVLLL</sequence>
<evidence type="ECO:0000259" key="1">
    <source>
        <dbReference type="Pfam" id="PF03632"/>
    </source>
</evidence>
<evidence type="ECO:0000313" key="3">
    <source>
        <dbReference type="Proteomes" id="UP000254621"/>
    </source>
</evidence>
<keyword evidence="2" id="KW-0808">Transferase</keyword>
<dbReference type="EC" id="2.4.1.216" evidence="2"/>
<dbReference type="InterPro" id="IPR012341">
    <property type="entry name" value="6hp_glycosidase-like_sf"/>
</dbReference>
<dbReference type="Proteomes" id="UP000254621">
    <property type="component" value="Unassembled WGS sequence"/>
</dbReference>
<dbReference type="InterPro" id="IPR008928">
    <property type="entry name" value="6-hairpin_glycosidase_sf"/>
</dbReference>
<dbReference type="EMBL" id="UHIV01000001">
    <property type="protein sequence ID" value="SUP52867.1"/>
    <property type="molecule type" value="Genomic_DNA"/>
</dbReference>
<dbReference type="GO" id="GO:0005975">
    <property type="term" value="P:carbohydrate metabolic process"/>
    <property type="evidence" value="ECO:0007669"/>
    <property type="project" value="InterPro"/>
</dbReference>
<dbReference type="SUPFAM" id="SSF48208">
    <property type="entry name" value="Six-hairpin glycosidases"/>
    <property type="match status" value="1"/>
</dbReference>
<protein>
    <submittedName>
        <fullName evidence="2">Trehalose 6-phosphate phosphorylase</fullName>
        <ecNumber evidence="2">2.4.1.216</ecNumber>
    </submittedName>
</protein>
<dbReference type="Pfam" id="PF03632">
    <property type="entry name" value="Glyco_hydro_65m"/>
    <property type="match status" value="1"/>
</dbReference>
<dbReference type="AlphaFoldDB" id="A0A380NY50"/>
<reference evidence="2 3" key="1">
    <citation type="submission" date="2018-06" db="EMBL/GenBank/DDBJ databases">
        <authorList>
            <consortium name="Pathogen Informatics"/>
            <person name="Doyle S."/>
        </authorList>
    </citation>
    <scope>NUCLEOTIDE SEQUENCE [LARGE SCALE GENOMIC DNA]</scope>
    <source>
        <strain evidence="2 3">NCTC13645</strain>
    </source>
</reference>
<dbReference type="GO" id="GO:0004553">
    <property type="term" value="F:hydrolase activity, hydrolyzing O-glycosyl compounds"/>
    <property type="evidence" value="ECO:0007669"/>
    <property type="project" value="TreeGrafter"/>
</dbReference>
<evidence type="ECO:0000313" key="2">
    <source>
        <dbReference type="EMBL" id="SUP52867.1"/>
    </source>
</evidence>
<dbReference type="GO" id="GO:0050503">
    <property type="term" value="F:trehalose 6-phosphate phosphorylase activity"/>
    <property type="evidence" value="ECO:0007669"/>
    <property type="project" value="UniProtKB-EC"/>
</dbReference>